<organism evidence="9 10">
    <name type="scientific">Periplaneta americana</name>
    <name type="common">American cockroach</name>
    <name type="synonym">Blatta americana</name>
    <dbReference type="NCBI Taxonomy" id="6978"/>
    <lineage>
        <taxon>Eukaryota</taxon>
        <taxon>Metazoa</taxon>
        <taxon>Ecdysozoa</taxon>
        <taxon>Arthropoda</taxon>
        <taxon>Hexapoda</taxon>
        <taxon>Insecta</taxon>
        <taxon>Pterygota</taxon>
        <taxon>Neoptera</taxon>
        <taxon>Polyneoptera</taxon>
        <taxon>Dictyoptera</taxon>
        <taxon>Blattodea</taxon>
        <taxon>Blattoidea</taxon>
        <taxon>Blattidae</taxon>
        <taxon>Blattinae</taxon>
        <taxon>Periplaneta</taxon>
    </lineage>
</organism>
<keyword evidence="5" id="KW-0862">Zinc</keyword>
<dbReference type="Pfam" id="PF00096">
    <property type="entry name" value="zf-C2H2"/>
    <property type="match status" value="3"/>
</dbReference>
<proteinExistence type="predicted"/>
<dbReference type="SUPFAM" id="SSF57667">
    <property type="entry name" value="beta-beta-alpha zinc fingers"/>
    <property type="match status" value="2"/>
</dbReference>
<accession>A0ABQ8S0H6</accession>
<evidence type="ECO:0000313" key="10">
    <source>
        <dbReference type="Proteomes" id="UP001148838"/>
    </source>
</evidence>
<dbReference type="PANTHER" id="PTHR24406">
    <property type="entry name" value="TRANSCRIPTIONAL REPRESSOR CTCFL-RELATED"/>
    <property type="match status" value="1"/>
</dbReference>
<feature type="domain" description="C2H2-type" evidence="8">
    <location>
        <begin position="149"/>
        <end position="177"/>
    </location>
</feature>
<keyword evidence="4 7" id="KW-0863">Zinc-finger</keyword>
<dbReference type="PROSITE" id="PS50157">
    <property type="entry name" value="ZINC_FINGER_C2H2_2"/>
    <property type="match status" value="3"/>
</dbReference>
<evidence type="ECO:0000313" key="9">
    <source>
        <dbReference type="EMBL" id="KAJ4427478.1"/>
    </source>
</evidence>
<keyword evidence="2" id="KW-0479">Metal-binding</keyword>
<evidence type="ECO:0000256" key="2">
    <source>
        <dbReference type="ARBA" id="ARBA00022723"/>
    </source>
</evidence>
<dbReference type="Gene3D" id="3.30.160.60">
    <property type="entry name" value="Classic Zinc Finger"/>
    <property type="match status" value="2"/>
</dbReference>
<reference evidence="9 10" key="1">
    <citation type="journal article" date="2022" name="Allergy">
        <title>Genome assembly and annotation of Periplaneta americana reveal a comprehensive cockroach allergen profile.</title>
        <authorList>
            <person name="Wang L."/>
            <person name="Xiong Q."/>
            <person name="Saelim N."/>
            <person name="Wang L."/>
            <person name="Nong W."/>
            <person name="Wan A.T."/>
            <person name="Shi M."/>
            <person name="Liu X."/>
            <person name="Cao Q."/>
            <person name="Hui J.H.L."/>
            <person name="Sookrung N."/>
            <person name="Leung T.F."/>
            <person name="Tungtrongchitr A."/>
            <person name="Tsui S.K.W."/>
        </authorList>
    </citation>
    <scope>NUCLEOTIDE SEQUENCE [LARGE SCALE GENOMIC DNA]</scope>
    <source>
        <strain evidence="9">PWHHKU_190912</strain>
    </source>
</reference>
<keyword evidence="3" id="KW-0677">Repeat</keyword>
<comment type="subcellular location">
    <subcellularLocation>
        <location evidence="1">Nucleus</location>
    </subcellularLocation>
</comment>
<evidence type="ECO:0000259" key="8">
    <source>
        <dbReference type="PROSITE" id="PS50157"/>
    </source>
</evidence>
<feature type="domain" description="C2H2-type" evidence="8">
    <location>
        <begin position="119"/>
        <end position="146"/>
    </location>
</feature>
<dbReference type="InterPro" id="IPR036236">
    <property type="entry name" value="Znf_C2H2_sf"/>
</dbReference>
<dbReference type="SMART" id="SM00355">
    <property type="entry name" value="ZnF_C2H2"/>
    <property type="match status" value="3"/>
</dbReference>
<evidence type="ECO:0000256" key="5">
    <source>
        <dbReference type="ARBA" id="ARBA00022833"/>
    </source>
</evidence>
<evidence type="ECO:0000256" key="7">
    <source>
        <dbReference type="PROSITE-ProRule" id="PRU00042"/>
    </source>
</evidence>
<comment type="caution">
    <text evidence="9">The sequence shown here is derived from an EMBL/GenBank/DDBJ whole genome shotgun (WGS) entry which is preliminary data.</text>
</comment>
<dbReference type="InterPro" id="IPR050888">
    <property type="entry name" value="ZnF_C2H2-type_TF"/>
</dbReference>
<evidence type="ECO:0000256" key="6">
    <source>
        <dbReference type="ARBA" id="ARBA00023242"/>
    </source>
</evidence>
<dbReference type="PROSITE" id="PS00028">
    <property type="entry name" value="ZINC_FINGER_C2H2_1"/>
    <property type="match status" value="1"/>
</dbReference>
<dbReference type="EMBL" id="JAJSOF020000038">
    <property type="protein sequence ID" value="KAJ4427478.1"/>
    <property type="molecule type" value="Genomic_DNA"/>
</dbReference>
<keyword evidence="10" id="KW-1185">Reference proteome</keyword>
<dbReference type="Proteomes" id="UP001148838">
    <property type="component" value="Unassembled WGS sequence"/>
</dbReference>
<gene>
    <name evidence="9" type="ORF">ANN_25126</name>
</gene>
<keyword evidence="6" id="KW-0539">Nucleus</keyword>
<protein>
    <recommendedName>
        <fullName evidence="8">C2H2-type domain-containing protein</fullName>
    </recommendedName>
</protein>
<evidence type="ECO:0000256" key="4">
    <source>
        <dbReference type="ARBA" id="ARBA00022771"/>
    </source>
</evidence>
<dbReference type="InterPro" id="IPR013087">
    <property type="entry name" value="Znf_C2H2_type"/>
</dbReference>
<sequence length="183" mass="21234">MKEDAEDGNKEKRVSSYQALGQDMWQNLFLCGRCGKSYKQRGNLNRHVRYECGAAKKQQMCPLCGKKYTRPEYVSEVEKLSDIGLPAGANLWREEEGSQSEFVLSPLTWDSLSLPVGGHPCHSCGRVYKVRSSLNRHVRYECGAAKKQQQCNICGKRYTRPEYVREHYHRRHPCDKYEEHQQC</sequence>
<feature type="domain" description="C2H2-type" evidence="8">
    <location>
        <begin position="29"/>
        <end position="56"/>
    </location>
</feature>
<evidence type="ECO:0000256" key="3">
    <source>
        <dbReference type="ARBA" id="ARBA00022737"/>
    </source>
</evidence>
<name>A0ABQ8S0H6_PERAM</name>
<evidence type="ECO:0000256" key="1">
    <source>
        <dbReference type="ARBA" id="ARBA00004123"/>
    </source>
</evidence>